<evidence type="ECO:0000313" key="3">
    <source>
        <dbReference type="Proteomes" id="UP000521943"/>
    </source>
</evidence>
<accession>A0A8H6I0Q8</accession>
<protein>
    <submittedName>
        <fullName evidence="2">Uncharacterized protein</fullName>
    </submittedName>
</protein>
<organism evidence="2 3">
    <name type="scientific">Ephemerocybe angulata</name>
    <dbReference type="NCBI Taxonomy" id="980116"/>
    <lineage>
        <taxon>Eukaryota</taxon>
        <taxon>Fungi</taxon>
        <taxon>Dikarya</taxon>
        <taxon>Basidiomycota</taxon>
        <taxon>Agaricomycotina</taxon>
        <taxon>Agaricomycetes</taxon>
        <taxon>Agaricomycetidae</taxon>
        <taxon>Agaricales</taxon>
        <taxon>Agaricineae</taxon>
        <taxon>Psathyrellaceae</taxon>
        <taxon>Ephemerocybe</taxon>
    </lineage>
</organism>
<dbReference type="OrthoDB" id="3063186at2759"/>
<feature type="compositionally biased region" description="Basic and acidic residues" evidence="1">
    <location>
        <begin position="615"/>
        <end position="639"/>
    </location>
</feature>
<sequence>MVRGRKSKVFSDDQSKVLWKEADVMYTWLDSQDRTKKSFAKVFTQWKQNQADDILSRGLTEFASIIPPKPSDPGDENAHDSYQKALGTYSPHIVSFFTNRFNQNYKSKVDPSQPAQPASSKSSSIPGYSDSQEERVLQAIRRAFVILKGAYSARELWIDECDLEIKDEETRIRNTQSLDNALSGGALRNVAIANLWKGMDDNRRREWETKAQKMAHDVTENQEYFPYIMTEALRSMIMRKQLGSVVLKFAYALRRNDGILDSGISYVGYDASKDTEIEVQLEDDEEEKADWCALADGLLPRRNSLNFMQIPEEQDGEILFPPVDLDMVTAQQLQELLDMYFRRLWEEASKGCTTVPRANIIAEPDRYIDIARFPRLPKSLIFPTSRREVLSLAEYLIELTDAGQPFQFRMTAESTLETVKPEMDTEELEAPLRLITSDDDLQALRAIGAQQGVATSSLGSVHTEKEHSPAPASPRSPSLRLGLSDDQPISSPCHTPPPAESSPTDTGSGGKRNVHPKYHHPESPRSSSSPGREPSPTNDLPGPEPSPTNDLPGREPSPTNDLPGREPSLTHDLAGATTRLAKRRKTAKWYGYVGKNGEILDEPPSADNVEDVETPETKPSPEKGRGRCKRTEVKSYRVK</sequence>
<evidence type="ECO:0000313" key="2">
    <source>
        <dbReference type="EMBL" id="KAF6756780.1"/>
    </source>
</evidence>
<keyword evidence="3" id="KW-1185">Reference proteome</keyword>
<name>A0A8H6I0Q8_9AGAR</name>
<comment type="caution">
    <text evidence="2">The sequence shown here is derived from an EMBL/GenBank/DDBJ whole genome shotgun (WGS) entry which is preliminary data.</text>
</comment>
<feature type="compositionally biased region" description="Low complexity" evidence="1">
    <location>
        <begin position="524"/>
        <end position="536"/>
    </location>
</feature>
<evidence type="ECO:0000256" key="1">
    <source>
        <dbReference type="SAM" id="MobiDB-lite"/>
    </source>
</evidence>
<feature type="compositionally biased region" description="Low complexity" evidence="1">
    <location>
        <begin position="110"/>
        <end position="129"/>
    </location>
</feature>
<proteinExistence type="predicted"/>
<feature type="region of interest" description="Disordered" evidence="1">
    <location>
        <begin position="455"/>
        <end position="639"/>
    </location>
</feature>
<dbReference type="EMBL" id="JACGCI010000024">
    <property type="protein sequence ID" value="KAF6756780.1"/>
    <property type="molecule type" value="Genomic_DNA"/>
</dbReference>
<reference evidence="2 3" key="1">
    <citation type="submission" date="2020-07" db="EMBL/GenBank/DDBJ databases">
        <title>Comparative genomics of pyrophilous fungi reveals a link between fire events and developmental genes.</title>
        <authorList>
            <consortium name="DOE Joint Genome Institute"/>
            <person name="Steindorff A.S."/>
            <person name="Carver A."/>
            <person name="Calhoun S."/>
            <person name="Stillman K."/>
            <person name="Liu H."/>
            <person name="Lipzen A."/>
            <person name="Pangilinan J."/>
            <person name="Labutti K."/>
            <person name="Bruns T.D."/>
            <person name="Grigoriev I.V."/>
        </authorList>
    </citation>
    <scope>NUCLEOTIDE SEQUENCE [LARGE SCALE GENOMIC DNA]</scope>
    <source>
        <strain evidence="2 3">CBS 144469</strain>
    </source>
</reference>
<dbReference type="Proteomes" id="UP000521943">
    <property type="component" value="Unassembled WGS sequence"/>
</dbReference>
<dbReference type="AlphaFoldDB" id="A0A8H6I0Q8"/>
<feature type="region of interest" description="Disordered" evidence="1">
    <location>
        <begin position="106"/>
        <end position="129"/>
    </location>
</feature>
<feature type="compositionally biased region" description="Low complexity" evidence="1">
    <location>
        <begin position="469"/>
        <end position="481"/>
    </location>
</feature>
<gene>
    <name evidence="2" type="ORF">DFP72DRAFT_846178</name>
</gene>